<keyword evidence="7 12" id="KW-0865">Zymogen</keyword>
<keyword evidence="9 12" id="KW-0456">Lyase</keyword>
<feature type="chain" id="PRO_5044920208" description="Phosphatidylserine decarboxylase alpha chain" evidence="12">
    <location>
        <begin position="246"/>
        <end position="280"/>
    </location>
</feature>
<reference evidence="13 14" key="1">
    <citation type="submission" date="2023-04" db="EMBL/GenBank/DDBJ databases">
        <title>A long-awaited taxogenomic arrangement of the family Halomonadaceae.</title>
        <authorList>
            <person name="De La Haba R."/>
            <person name="Chuvochina M."/>
            <person name="Wittouck S."/>
            <person name="Arahal D.R."/>
            <person name="Sanchez-Porro C."/>
            <person name="Hugenholtz P."/>
            <person name="Ventosa A."/>
        </authorList>
    </citation>
    <scope>NUCLEOTIDE SEQUENCE [LARGE SCALE GENOMIC DNA]</scope>
    <source>
        <strain evidence="13 14">DSM 22428</strain>
    </source>
</reference>
<comment type="pathway">
    <text evidence="1">Lipid metabolism.</text>
</comment>
<evidence type="ECO:0000256" key="9">
    <source>
        <dbReference type="ARBA" id="ARBA00023239"/>
    </source>
</evidence>
<comment type="PTM">
    <text evidence="12">Is synthesized initially as an inactive proenzyme. Formation of the active enzyme involves a self-maturation process in which the active site pyruvoyl group is generated from an internal serine residue via an autocatalytic post-translational modification. Two non-identical subunits are generated from the proenzyme in this reaction, and the pyruvate is formed at the N-terminus of the alpha chain, which is derived from the carboxyl end of the proenzyme. The autoendoproteolytic cleavage occurs by a canonical serine protease mechanism, in which the side chain hydroxyl group of the serine supplies its oxygen atom to form the C-terminus of the beta chain, while the remainder of the serine residue undergoes an oxidative deamination to produce ammonia and the pyruvoyl prosthetic group on the alpha chain. During this reaction, the Ser that is part of the protease active site of the proenzyme becomes the pyruvoyl prosthetic group, which constitutes an essential element of the active site of the mature decarboxylase.</text>
</comment>
<dbReference type="HAMAP" id="MF_00662">
    <property type="entry name" value="PS_decarb_PSD_B_type1"/>
    <property type="match status" value="1"/>
</dbReference>
<comment type="cofactor">
    <cofactor evidence="12">
        <name>pyruvate</name>
        <dbReference type="ChEBI" id="CHEBI:15361"/>
    </cofactor>
    <text evidence="12">Binds 1 pyruvoyl group covalently per subunit.</text>
</comment>
<dbReference type="InterPro" id="IPR033178">
    <property type="entry name" value="PSD_type1_pro"/>
</dbReference>
<dbReference type="RefSeq" id="WP_251593815.1">
    <property type="nucleotide sequence ID" value="NZ_JAMLJI010000003.1"/>
</dbReference>
<dbReference type="PANTHER" id="PTHR10067">
    <property type="entry name" value="PHOSPHATIDYLSERINE DECARBOXYLASE"/>
    <property type="match status" value="1"/>
</dbReference>
<dbReference type="Pfam" id="PF02666">
    <property type="entry name" value="PS_Dcarbxylase"/>
    <property type="match status" value="1"/>
</dbReference>
<evidence type="ECO:0000313" key="13">
    <source>
        <dbReference type="EMBL" id="MDR5896965.1"/>
    </source>
</evidence>
<evidence type="ECO:0000256" key="10">
    <source>
        <dbReference type="ARBA" id="ARBA00023264"/>
    </source>
</evidence>
<comment type="subcellular location">
    <subcellularLocation>
        <location evidence="12">Cell membrane</location>
        <topology evidence="12">Peripheral membrane protein</topology>
    </subcellularLocation>
</comment>
<comment type="pathway">
    <text evidence="12">Phospholipid metabolism; phosphatidylethanolamine biosynthesis; phosphatidylethanolamine from CDP-diacylglycerol: step 2/2.</text>
</comment>
<dbReference type="InterPro" id="IPR033177">
    <property type="entry name" value="PSD-B"/>
</dbReference>
<evidence type="ECO:0000313" key="14">
    <source>
        <dbReference type="Proteomes" id="UP001269375"/>
    </source>
</evidence>
<evidence type="ECO:0000256" key="8">
    <source>
        <dbReference type="ARBA" id="ARBA00023209"/>
    </source>
</evidence>
<evidence type="ECO:0000256" key="1">
    <source>
        <dbReference type="ARBA" id="ARBA00005189"/>
    </source>
</evidence>
<dbReference type="GO" id="GO:0004609">
    <property type="term" value="F:phosphatidylserine decarboxylase activity"/>
    <property type="evidence" value="ECO:0007669"/>
    <property type="project" value="UniProtKB-EC"/>
</dbReference>
<keyword evidence="8 12" id="KW-0594">Phospholipid biosynthesis</keyword>
<feature type="active site" description="Schiff-base intermediate with substrate; via pyruvic acid; for decarboxylase activity" evidence="12">
    <location>
        <position position="246"/>
    </location>
</feature>
<sequence>MNRDQLFAWLQYPLPHHLISRLAGHLADCPTPWLKNAMITQFIKTFDVDMNDAVHKTPGDYRTFNEFFTRPLVEGARPIGAGVVSPADGLLSQCGTIEDGHLIQAKGHTYSVRSLLGGNKNEAAAYQDGQFATIYLSPRDYHRVHMPVSGRLVSTRYVPGRIFSVNQATAREVPGLFARNERLVCHFETEFGPMAVVLIGAMIVAGIETVWSGQVTPGAKTPQDCRFDQEITLETGEELGRFKLGSSVVMCLPEGVRFHPDVDAGDTVRMGQSLATVDPA</sequence>
<dbReference type="PANTHER" id="PTHR10067:SF6">
    <property type="entry name" value="PHOSPHATIDYLSERINE DECARBOXYLASE PROENZYME, MITOCHONDRIAL"/>
    <property type="match status" value="1"/>
</dbReference>
<evidence type="ECO:0000256" key="2">
    <source>
        <dbReference type="ARBA" id="ARBA00022475"/>
    </source>
</evidence>
<evidence type="ECO:0000256" key="11">
    <source>
        <dbReference type="ARBA" id="ARBA00023317"/>
    </source>
</evidence>
<name>A0ABU1GYP7_9GAMM</name>
<evidence type="ECO:0000256" key="6">
    <source>
        <dbReference type="ARBA" id="ARBA00023136"/>
    </source>
</evidence>
<comment type="subunit">
    <text evidence="12">Heterodimer of a large membrane-associated beta subunit and a small pyruvoyl-containing alpha subunit.</text>
</comment>
<gene>
    <name evidence="13" type="primary">asd</name>
    <name evidence="12" type="synonym">psd</name>
    <name evidence="13" type="ORF">QC825_12885</name>
</gene>
<comment type="similarity">
    <text evidence="12">Belongs to the phosphatidylserine decarboxylase family. PSD-B subfamily. Prokaryotic type I sub-subfamily.</text>
</comment>
<evidence type="ECO:0000256" key="5">
    <source>
        <dbReference type="ARBA" id="ARBA00023098"/>
    </source>
</evidence>
<keyword evidence="3 12" id="KW-0444">Lipid biosynthesis</keyword>
<keyword evidence="4 12" id="KW-0210">Decarboxylase</keyword>
<keyword evidence="14" id="KW-1185">Reference proteome</keyword>
<feature type="active site" description="Charge relay system; for autoendoproteolytic cleavage activity" evidence="12">
    <location>
        <position position="246"/>
    </location>
</feature>
<feature type="modified residue" description="Pyruvic acid (Ser); by autocatalysis" evidence="12">
    <location>
        <position position="246"/>
    </location>
</feature>
<dbReference type="EC" id="4.1.1.65" evidence="12"/>
<keyword evidence="11 12" id="KW-0670">Pyruvate</keyword>
<feature type="site" description="Cleavage (non-hydrolytic); by autocatalysis" evidence="12">
    <location>
        <begin position="245"/>
        <end position="246"/>
    </location>
</feature>
<feature type="active site" description="Charge relay system; for autoendoproteolytic cleavage activity" evidence="12">
    <location>
        <position position="145"/>
    </location>
</feature>
<feature type="chain" id="PRO_5044920209" description="Phosphatidylserine decarboxylase beta chain" evidence="12">
    <location>
        <begin position="1"/>
        <end position="245"/>
    </location>
</feature>
<evidence type="ECO:0000256" key="12">
    <source>
        <dbReference type="HAMAP-Rule" id="MF_00662"/>
    </source>
</evidence>
<comment type="catalytic activity">
    <reaction evidence="12">
        <text>a 1,2-diacyl-sn-glycero-3-phospho-L-serine + H(+) = a 1,2-diacyl-sn-glycero-3-phosphoethanolamine + CO2</text>
        <dbReference type="Rhea" id="RHEA:20828"/>
        <dbReference type="ChEBI" id="CHEBI:15378"/>
        <dbReference type="ChEBI" id="CHEBI:16526"/>
        <dbReference type="ChEBI" id="CHEBI:57262"/>
        <dbReference type="ChEBI" id="CHEBI:64612"/>
        <dbReference type="EC" id="4.1.1.65"/>
    </reaction>
</comment>
<dbReference type="Proteomes" id="UP001269375">
    <property type="component" value="Unassembled WGS sequence"/>
</dbReference>
<keyword evidence="5 12" id="KW-0443">Lipid metabolism</keyword>
<comment type="caution">
    <text evidence="13">The sequence shown here is derived from an EMBL/GenBank/DDBJ whole genome shotgun (WGS) entry which is preliminary data.</text>
</comment>
<evidence type="ECO:0000256" key="7">
    <source>
        <dbReference type="ARBA" id="ARBA00023145"/>
    </source>
</evidence>
<accession>A0ABU1GYP7</accession>
<dbReference type="NCBIfam" id="TIGR00163">
    <property type="entry name" value="PS_decarb"/>
    <property type="match status" value="1"/>
</dbReference>
<keyword evidence="10 12" id="KW-1208">Phospholipid metabolism</keyword>
<protein>
    <recommendedName>
        <fullName evidence="12">Phosphatidylserine decarboxylase proenzyme</fullName>
        <ecNumber evidence="12">4.1.1.65</ecNumber>
    </recommendedName>
    <component>
        <recommendedName>
            <fullName evidence="12">Phosphatidylserine decarboxylase alpha chain</fullName>
        </recommendedName>
    </component>
    <component>
        <recommendedName>
            <fullName evidence="12">Phosphatidylserine decarboxylase beta chain</fullName>
        </recommendedName>
    </component>
</protein>
<feature type="active site" description="Charge relay system; for autoendoproteolytic cleavage activity" evidence="12">
    <location>
        <position position="88"/>
    </location>
</feature>
<keyword evidence="2 12" id="KW-1003">Cell membrane</keyword>
<proteinExistence type="inferred from homology"/>
<evidence type="ECO:0000256" key="3">
    <source>
        <dbReference type="ARBA" id="ARBA00022516"/>
    </source>
</evidence>
<dbReference type="EMBL" id="JARWAO010000007">
    <property type="protein sequence ID" value="MDR5896965.1"/>
    <property type="molecule type" value="Genomic_DNA"/>
</dbReference>
<organism evidence="13 14">
    <name type="scientific">Larsenimonas suaedae</name>
    <dbReference type="NCBI Taxonomy" id="1851019"/>
    <lineage>
        <taxon>Bacteria</taxon>
        <taxon>Pseudomonadati</taxon>
        <taxon>Pseudomonadota</taxon>
        <taxon>Gammaproteobacteria</taxon>
        <taxon>Oceanospirillales</taxon>
        <taxon>Halomonadaceae</taxon>
        <taxon>Larsenimonas</taxon>
    </lineage>
</organism>
<evidence type="ECO:0000256" key="4">
    <source>
        <dbReference type="ARBA" id="ARBA00022793"/>
    </source>
</evidence>
<comment type="function">
    <text evidence="12">Catalyzes the formation of phosphatidylethanolamine (PtdEtn) from phosphatidylserine (PtdSer).</text>
</comment>
<keyword evidence="6 12" id="KW-0472">Membrane</keyword>
<dbReference type="InterPro" id="IPR003817">
    <property type="entry name" value="PS_Dcarbxylase"/>
</dbReference>